<evidence type="ECO:0000313" key="2">
    <source>
        <dbReference type="Proteomes" id="UP001195769"/>
    </source>
</evidence>
<sequence>DFYVYFRAERQPTVCIFAGRAREGGFGRFENELHKEMVLRMPTGISQKMELCGWL</sequence>
<protein>
    <submittedName>
        <fullName evidence="1">Uncharacterized protein</fullName>
    </submittedName>
</protein>
<gene>
    <name evidence="1" type="ORF">F5891DRAFT_1060251</name>
</gene>
<comment type="caution">
    <text evidence="1">The sequence shown here is derived from an EMBL/GenBank/DDBJ whole genome shotgun (WGS) entry which is preliminary data.</text>
</comment>
<dbReference type="EMBL" id="JABBWK010000072">
    <property type="protein sequence ID" value="KAG1895021.1"/>
    <property type="molecule type" value="Genomic_DNA"/>
</dbReference>
<dbReference type="GeneID" id="64657160"/>
<reference evidence="1" key="1">
    <citation type="journal article" date="2020" name="New Phytol.">
        <title>Comparative genomics reveals dynamic genome evolution in host specialist ectomycorrhizal fungi.</title>
        <authorList>
            <person name="Lofgren L.A."/>
            <person name="Nguyen N.H."/>
            <person name="Vilgalys R."/>
            <person name="Ruytinx J."/>
            <person name="Liao H.L."/>
            <person name="Branco S."/>
            <person name="Kuo A."/>
            <person name="LaButti K."/>
            <person name="Lipzen A."/>
            <person name="Andreopoulos W."/>
            <person name="Pangilinan J."/>
            <person name="Riley R."/>
            <person name="Hundley H."/>
            <person name="Na H."/>
            <person name="Barry K."/>
            <person name="Grigoriev I.V."/>
            <person name="Stajich J.E."/>
            <person name="Kennedy P.G."/>
        </authorList>
    </citation>
    <scope>NUCLEOTIDE SEQUENCE</scope>
    <source>
        <strain evidence="1">FC203</strain>
    </source>
</reference>
<feature type="non-terminal residue" evidence="1">
    <location>
        <position position="1"/>
    </location>
</feature>
<feature type="non-terminal residue" evidence="1">
    <location>
        <position position="55"/>
    </location>
</feature>
<dbReference type="AlphaFoldDB" id="A0AAD4DWV8"/>
<proteinExistence type="predicted"/>
<evidence type="ECO:0000313" key="1">
    <source>
        <dbReference type="EMBL" id="KAG1895021.1"/>
    </source>
</evidence>
<organism evidence="1 2">
    <name type="scientific">Suillus fuscotomentosus</name>
    <dbReference type="NCBI Taxonomy" id="1912939"/>
    <lineage>
        <taxon>Eukaryota</taxon>
        <taxon>Fungi</taxon>
        <taxon>Dikarya</taxon>
        <taxon>Basidiomycota</taxon>
        <taxon>Agaricomycotina</taxon>
        <taxon>Agaricomycetes</taxon>
        <taxon>Agaricomycetidae</taxon>
        <taxon>Boletales</taxon>
        <taxon>Suillineae</taxon>
        <taxon>Suillaceae</taxon>
        <taxon>Suillus</taxon>
    </lineage>
</organism>
<dbReference type="RefSeq" id="XP_041220597.1">
    <property type="nucleotide sequence ID" value="XM_041362862.1"/>
</dbReference>
<name>A0AAD4DWV8_9AGAM</name>
<dbReference type="Proteomes" id="UP001195769">
    <property type="component" value="Unassembled WGS sequence"/>
</dbReference>
<accession>A0AAD4DWV8</accession>
<keyword evidence="2" id="KW-1185">Reference proteome</keyword>